<feature type="compositionally biased region" description="Gly residues" evidence="1">
    <location>
        <begin position="13"/>
        <end position="22"/>
    </location>
</feature>
<proteinExistence type="predicted"/>
<evidence type="ECO:0000313" key="2">
    <source>
        <dbReference type="EMBL" id="CAA9341706.1"/>
    </source>
</evidence>
<sequence>EHRTVERARHVGRAGGDAGGLPAGAQPAARRAARARDPDQLADVRDQHQHPDGIRRASRDPAVFLRQPPRAYRGAAAQPRARDRGACGRPHGKRGAVAGCGRGEHALGVGALHAGHLPPQPGAAHVPG</sequence>
<name>A0A6J4LTU8_9GAMM</name>
<protein>
    <submittedName>
        <fullName evidence="2">Uncharacterized protein</fullName>
    </submittedName>
</protein>
<accession>A0A6J4LTU8</accession>
<reference evidence="2" key="1">
    <citation type="submission" date="2020-02" db="EMBL/GenBank/DDBJ databases">
        <authorList>
            <person name="Meier V. D."/>
        </authorList>
    </citation>
    <scope>NUCLEOTIDE SEQUENCE</scope>
    <source>
        <strain evidence="2">AVDCRST_MAG71</strain>
    </source>
</reference>
<feature type="non-terminal residue" evidence="2">
    <location>
        <position position="1"/>
    </location>
</feature>
<dbReference type="EMBL" id="CADCUA010000525">
    <property type="protein sequence ID" value="CAA9341706.1"/>
    <property type="molecule type" value="Genomic_DNA"/>
</dbReference>
<feature type="region of interest" description="Disordered" evidence="1">
    <location>
        <begin position="1"/>
        <end position="99"/>
    </location>
</feature>
<dbReference type="AlphaFoldDB" id="A0A6J4LTU8"/>
<feature type="non-terminal residue" evidence="2">
    <location>
        <position position="128"/>
    </location>
</feature>
<gene>
    <name evidence="2" type="ORF">AVDCRST_MAG71-2290</name>
</gene>
<evidence type="ECO:0000256" key="1">
    <source>
        <dbReference type="SAM" id="MobiDB-lite"/>
    </source>
</evidence>
<organism evidence="2">
    <name type="scientific">uncultured Lysobacter sp</name>
    <dbReference type="NCBI Taxonomy" id="271060"/>
    <lineage>
        <taxon>Bacteria</taxon>
        <taxon>Pseudomonadati</taxon>
        <taxon>Pseudomonadota</taxon>
        <taxon>Gammaproteobacteria</taxon>
        <taxon>Lysobacterales</taxon>
        <taxon>Lysobacteraceae</taxon>
        <taxon>Lysobacter</taxon>
        <taxon>environmental samples</taxon>
    </lineage>
</organism>
<feature type="compositionally biased region" description="Basic and acidic residues" evidence="1">
    <location>
        <begin position="34"/>
        <end position="59"/>
    </location>
</feature>